<name>A0A1Y2DRZ4_9BASI</name>
<dbReference type="AlphaFoldDB" id="A0A1Y2DRZ4"/>
<comment type="caution">
    <text evidence="1">The sequence shown here is derived from an EMBL/GenBank/DDBJ whole genome shotgun (WGS) entry which is preliminary data.</text>
</comment>
<sequence length="389" mass="43199">MVLPSLPPEIITAIIRQTNVEYGGRSNQARDSAACCLVSKCFLQFAREALYLDLYLSYEHSNTETRRRRVSQLLATLTSSPHLAALVRRLGVAVSASGDDLDEIEKQVGATLEACRSVLSLSLWLPTSLADRPTPPTVERSLQDIGGQLTSFSLYGKFWTLPMDDLFSSFGALGSLQIDTGALGTLRSSPLFQLRKFSISLENEGVEFILPHLLLKHSQSTLVKLELDLDDLPTAPALNLSSFVALRELDITCDLGVWQRNNITEIMKLLKTRPTLQQLQLRHPLDFVHPPPRLESTNLLQLLPPSLISFGLCSPPLSTEYILDALADTRSLLGLKRLALDYHAVQDPDEDDDTFPDVRELSELEEIKEAAAKRGIMVDWPGLEELEAE</sequence>
<evidence type="ECO:0000313" key="2">
    <source>
        <dbReference type="Proteomes" id="UP000193467"/>
    </source>
</evidence>
<proteinExistence type="predicted"/>
<dbReference type="InParanoid" id="A0A1Y2DRZ4"/>
<dbReference type="Proteomes" id="UP000193467">
    <property type="component" value="Unassembled WGS sequence"/>
</dbReference>
<gene>
    <name evidence="1" type="ORF">BCR35DRAFT_334918</name>
</gene>
<keyword evidence="2" id="KW-1185">Reference proteome</keyword>
<evidence type="ECO:0000313" key="1">
    <source>
        <dbReference type="EMBL" id="ORY61949.1"/>
    </source>
</evidence>
<dbReference type="EMBL" id="MCGR01000071">
    <property type="protein sequence ID" value="ORY61949.1"/>
    <property type="molecule type" value="Genomic_DNA"/>
</dbReference>
<reference evidence="1 2" key="1">
    <citation type="submission" date="2016-07" db="EMBL/GenBank/DDBJ databases">
        <title>Pervasive Adenine N6-methylation of Active Genes in Fungi.</title>
        <authorList>
            <consortium name="DOE Joint Genome Institute"/>
            <person name="Mondo S.J."/>
            <person name="Dannebaum R.O."/>
            <person name="Kuo R.C."/>
            <person name="Labutti K."/>
            <person name="Haridas S."/>
            <person name="Kuo A."/>
            <person name="Salamov A."/>
            <person name="Ahrendt S.R."/>
            <person name="Lipzen A."/>
            <person name="Sullivan W."/>
            <person name="Andreopoulos W.B."/>
            <person name="Clum A."/>
            <person name="Lindquist E."/>
            <person name="Daum C."/>
            <person name="Ramamoorthy G.K."/>
            <person name="Gryganskyi A."/>
            <person name="Culley D."/>
            <person name="Magnuson J.K."/>
            <person name="James T.Y."/>
            <person name="O'Malley M.A."/>
            <person name="Stajich J.E."/>
            <person name="Spatafora J.W."/>
            <person name="Visel A."/>
            <person name="Grigoriev I.V."/>
        </authorList>
    </citation>
    <scope>NUCLEOTIDE SEQUENCE [LARGE SCALE GENOMIC DNA]</scope>
    <source>
        <strain evidence="1 2">62-1032</strain>
    </source>
</reference>
<accession>A0A1Y2DRZ4</accession>
<organism evidence="1 2">
    <name type="scientific">Leucosporidium creatinivorum</name>
    <dbReference type="NCBI Taxonomy" id="106004"/>
    <lineage>
        <taxon>Eukaryota</taxon>
        <taxon>Fungi</taxon>
        <taxon>Dikarya</taxon>
        <taxon>Basidiomycota</taxon>
        <taxon>Pucciniomycotina</taxon>
        <taxon>Microbotryomycetes</taxon>
        <taxon>Leucosporidiales</taxon>
        <taxon>Leucosporidium</taxon>
    </lineage>
</organism>
<evidence type="ECO:0008006" key="3">
    <source>
        <dbReference type="Google" id="ProtNLM"/>
    </source>
</evidence>
<protein>
    <recommendedName>
        <fullName evidence="3">F-box domain-containing protein</fullName>
    </recommendedName>
</protein>